<dbReference type="InterPro" id="IPR050312">
    <property type="entry name" value="IolE/XylAMocC-like"/>
</dbReference>
<dbReference type="EMBL" id="JAVKGR010000014">
    <property type="protein sequence ID" value="MDR8019993.1"/>
    <property type="molecule type" value="Genomic_DNA"/>
</dbReference>
<organism evidence="3 4">
    <name type="scientific">Nesterenkonia aerolata</name>
    <dbReference type="NCBI Taxonomy" id="3074079"/>
    <lineage>
        <taxon>Bacteria</taxon>
        <taxon>Bacillati</taxon>
        <taxon>Actinomycetota</taxon>
        <taxon>Actinomycetes</taxon>
        <taxon>Micrococcales</taxon>
        <taxon>Micrococcaceae</taxon>
        <taxon>Nesterenkonia</taxon>
    </lineage>
</organism>
<dbReference type="InterPro" id="IPR036237">
    <property type="entry name" value="Xyl_isomerase-like_sf"/>
</dbReference>
<dbReference type="Gene3D" id="3.20.20.150">
    <property type="entry name" value="Divalent-metal-dependent TIM barrel enzymes"/>
    <property type="match status" value="1"/>
</dbReference>
<evidence type="ECO:0000313" key="3">
    <source>
        <dbReference type="EMBL" id="MDR8019993.1"/>
    </source>
</evidence>
<dbReference type="Proteomes" id="UP001251870">
    <property type="component" value="Unassembled WGS sequence"/>
</dbReference>
<keyword evidence="3" id="KW-0413">Isomerase</keyword>
<evidence type="ECO:0000313" key="4">
    <source>
        <dbReference type="Proteomes" id="UP001251870"/>
    </source>
</evidence>
<dbReference type="RefSeq" id="WP_310549002.1">
    <property type="nucleotide sequence ID" value="NZ_JAVKGR010000014.1"/>
</dbReference>
<gene>
    <name evidence="3" type="ORF">RIL96_10500</name>
</gene>
<accession>A0ABU2DU11</accession>
<sequence length="318" mass="35175">MPETSPAAPAVAEDGTASPLLIGTAPDSWGVWFPDDPKQTPWQRFLDEVAEAGYHYIELGPYGYLPTDPQRLADELAARDLKVSAGTVFTAFHRGRDEAAAAWEPARRVAELTAAVGGQHIVVIPAMYRDDVTGEEVEPGTLTAQQWNDLFAGHDELGRVLQQEYGLHQQFHSHADSHVCSQQEILRFLEGTDPQYVNLCLDTGHAEYGGASSAELIRSHPERIGYLHLKQVDPEAMRKVRAEDLTWAQANSAGVMVEPPQGKPDLAEVIDELEALDRSLYCIVEQDMYPVGSFEIPLPIATRTRRYLCGCGSRTRIR</sequence>
<name>A0ABU2DU11_9MICC</name>
<dbReference type="PANTHER" id="PTHR12110">
    <property type="entry name" value="HYDROXYPYRUVATE ISOMERASE"/>
    <property type="match status" value="1"/>
</dbReference>
<dbReference type="PANTHER" id="PTHR12110:SF41">
    <property type="entry name" value="INOSOSE DEHYDRATASE"/>
    <property type="match status" value="1"/>
</dbReference>
<reference evidence="3 4" key="1">
    <citation type="submission" date="2023-09" db="EMBL/GenBank/DDBJ databases">
        <title>Description of three actinobacteria isolated from air of manufacturing shop in a pharmaceutical factory.</title>
        <authorList>
            <person name="Zhang D.-F."/>
        </authorList>
    </citation>
    <scope>NUCLEOTIDE SEQUENCE [LARGE SCALE GENOMIC DNA]</scope>
    <source>
        <strain evidence="3 4">LY-0111</strain>
    </source>
</reference>
<dbReference type="Pfam" id="PF01261">
    <property type="entry name" value="AP_endonuc_2"/>
    <property type="match status" value="1"/>
</dbReference>
<dbReference type="GO" id="GO:0016853">
    <property type="term" value="F:isomerase activity"/>
    <property type="evidence" value="ECO:0007669"/>
    <property type="project" value="UniProtKB-KW"/>
</dbReference>
<protein>
    <submittedName>
        <fullName evidence="3">Sugar phosphate isomerase/epimerase</fullName>
    </submittedName>
</protein>
<keyword evidence="1" id="KW-0119">Carbohydrate metabolism</keyword>
<dbReference type="SUPFAM" id="SSF51658">
    <property type="entry name" value="Xylose isomerase-like"/>
    <property type="match status" value="1"/>
</dbReference>
<keyword evidence="4" id="KW-1185">Reference proteome</keyword>
<feature type="domain" description="Xylose isomerase-like TIM barrel" evidence="2">
    <location>
        <begin position="46"/>
        <end position="286"/>
    </location>
</feature>
<dbReference type="InterPro" id="IPR013022">
    <property type="entry name" value="Xyl_isomerase-like_TIM-brl"/>
</dbReference>
<proteinExistence type="predicted"/>
<evidence type="ECO:0000256" key="1">
    <source>
        <dbReference type="ARBA" id="ARBA00023277"/>
    </source>
</evidence>
<comment type="caution">
    <text evidence="3">The sequence shown here is derived from an EMBL/GenBank/DDBJ whole genome shotgun (WGS) entry which is preliminary data.</text>
</comment>
<evidence type="ECO:0000259" key="2">
    <source>
        <dbReference type="Pfam" id="PF01261"/>
    </source>
</evidence>